<evidence type="ECO:0000259" key="4">
    <source>
        <dbReference type="SMART" id="SM00062"/>
    </source>
</evidence>
<organism evidence="5">
    <name type="scientific">Candidatus Kentrum eta</name>
    <dbReference type="NCBI Taxonomy" id="2126337"/>
    <lineage>
        <taxon>Bacteria</taxon>
        <taxon>Pseudomonadati</taxon>
        <taxon>Pseudomonadota</taxon>
        <taxon>Gammaproteobacteria</taxon>
        <taxon>Candidatus Kentrum</taxon>
    </lineage>
</organism>
<feature type="domain" description="Solute-binding protein family 3/N-terminal" evidence="4">
    <location>
        <begin position="35"/>
        <end position="258"/>
    </location>
</feature>
<proteinExistence type="inferred from homology"/>
<name>A0A450V8K9_9GAMM</name>
<comment type="similarity">
    <text evidence="2">Belongs to the bacterial solute-binding protein SsuA/TauA family.</text>
</comment>
<sequence>MRKKSIVAAILVLFTTITIVVTSILQQPGSGKEYIIRIGYLPLTANLPLFVALERNLFEEEGLNVETKKFESSNQMVEALVTGRIDVETAASSSVTVTVGQKLANKIDVFMLNAFTPEDFLSSILVKENSSIVSAQGLNGKKIGTFPGSTMRMYTEMVLTSLEVKAGEVIQLPPPTQLGALDTGSVDALMTLEPLGTLAEVKKIGRKLVTAPVETHVLNPWVAGTNSFSSDFVGNYPKLAERLRKIFYRAVDYIRLNPADAKKTMIGFTPVTDEGLASRLTIPNYWKTDEMQVSDFQDMADNLLHHGEIDNNVDVADLIMQR</sequence>
<evidence type="ECO:0000313" key="5">
    <source>
        <dbReference type="EMBL" id="VFK01027.1"/>
    </source>
</evidence>
<evidence type="ECO:0000256" key="3">
    <source>
        <dbReference type="ARBA" id="ARBA00022729"/>
    </source>
</evidence>
<dbReference type="PANTHER" id="PTHR30024">
    <property type="entry name" value="ALIPHATIC SULFONATES-BINDING PROTEIN-RELATED"/>
    <property type="match status" value="1"/>
</dbReference>
<dbReference type="InterPro" id="IPR001638">
    <property type="entry name" value="Solute-binding_3/MltF_N"/>
</dbReference>
<evidence type="ECO:0000256" key="1">
    <source>
        <dbReference type="ARBA" id="ARBA00004418"/>
    </source>
</evidence>
<dbReference type="EMBL" id="CAADFI010000238">
    <property type="protein sequence ID" value="VFK01574.1"/>
    <property type="molecule type" value="Genomic_DNA"/>
</dbReference>
<keyword evidence="3" id="KW-0732">Signal</keyword>
<reference evidence="5" key="1">
    <citation type="submission" date="2019-02" db="EMBL/GenBank/DDBJ databases">
        <authorList>
            <person name="Gruber-Vodicka R. H."/>
            <person name="Seah K. B. B."/>
        </authorList>
    </citation>
    <scope>NUCLEOTIDE SEQUENCE</scope>
    <source>
        <strain evidence="7">BECK_SA2B12</strain>
        <strain evidence="5">BECK_SA2B15</strain>
        <strain evidence="6">BECK_SA2B20</strain>
    </source>
</reference>
<dbReference type="EMBL" id="CAADFJ010000223">
    <property type="protein sequence ID" value="VFK04948.1"/>
    <property type="molecule type" value="Genomic_DNA"/>
</dbReference>
<gene>
    <name evidence="5" type="ORF">BECKH772A_GA0070896_102113</name>
    <name evidence="6" type="ORF">BECKH772B_GA0070898_102383</name>
    <name evidence="7" type="ORF">BECKH772C_GA0070978_102233</name>
</gene>
<dbReference type="SUPFAM" id="SSF53850">
    <property type="entry name" value="Periplasmic binding protein-like II"/>
    <property type="match status" value="1"/>
</dbReference>
<dbReference type="GO" id="GO:0042597">
    <property type="term" value="C:periplasmic space"/>
    <property type="evidence" value="ECO:0007669"/>
    <property type="project" value="UniProtKB-SubCell"/>
</dbReference>
<dbReference type="AlphaFoldDB" id="A0A450V8K9"/>
<dbReference type="Pfam" id="PF13379">
    <property type="entry name" value="NMT1_2"/>
    <property type="match status" value="1"/>
</dbReference>
<comment type="subcellular location">
    <subcellularLocation>
        <location evidence="1">Periplasm</location>
    </subcellularLocation>
</comment>
<dbReference type="PANTHER" id="PTHR30024:SF47">
    <property type="entry name" value="TAURINE-BINDING PERIPLASMIC PROTEIN"/>
    <property type="match status" value="1"/>
</dbReference>
<dbReference type="EMBL" id="CAADFG010000211">
    <property type="protein sequence ID" value="VFK01027.1"/>
    <property type="molecule type" value="Genomic_DNA"/>
</dbReference>
<evidence type="ECO:0000313" key="7">
    <source>
        <dbReference type="EMBL" id="VFK04948.1"/>
    </source>
</evidence>
<evidence type="ECO:0000256" key="2">
    <source>
        <dbReference type="ARBA" id="ARBA00010742"/>
    </source>
</evidence>
<protein>
    <submittedName>
        <fullName evidence="5">NitT/TauT family transport system substrate-binding protein</fullName>
    </submittedName>
</protein>
<dbReference type="Gene3D" id="3.40.190.10">
    <property type="entry name" value="Periplasmic binding protein-like II"/>
    <property type="match status" value="3"/>
</dbReference>
<accession>A0A450V8K9</accession>
<dbReference type="SMART" id="SM00062">
    <property type="entry name" value="PBPb"/>
    <property type="match status" value="1"/>
</dbReference>
<evidence type="ECO:0000313" key="6">
    <source>
        <dbReference type="EMBL" id="VFK01574.1"/>
    </source>
</evidence>